<name>A0A2S3US02_9HYPH</name>
<dbReference type="InterPro" id="IPR050465">
    <property type="entry name" value="UPF0194_transport"/>
</dbReference>
<keyword evidence="2 3" id="KW-0175">Coiled coil</keyword>
<evidence type="ECO:0000256" key="4">
    <source>
        <dbReference type="SAM" id="Phobius"/>
    </source>
</evidence>
<proteinExistence type="predicted"/>
<comment type="caution">
    <text evidence="5">The sequence shown here is derived from an EMBL/GenBank/DDBJ whole genome shotgun (WGS) entry which is preliminary data.</text>
</comment>
<keyword evidence="4" id="KW-0812">Transmembrane</keyword>
<dbReference type="AlphaFoldDB" id="A0A2S3US02"/>
<organism evidence="5 6">
    <name type="scientific">Roseibium marinum</name>
    <dbReference type="NCBI Taxonomy" id="281252"/>
    <lineage>
        <taxon>Bacteria</taxon>
        <taxon>Pseudomonadati</taxon>
        <taxon>Pseudomonadota</taxon>
        <taxon>Alphaproteobacteria</taxon>
        <taxon>Hyphomicrobiales</taxon>
        <taxon>Stappiaceae</taxon>
        <taxon>Roseibium</taxon>
    </lineage>
</organism>
<evidence type="ECO:0000256" key="2">
    <source>
        <dbReference type="ARBA" id="ARBA00023054"/>
    </source>
</evidence>
<keyword evidence="4" id="KW-1133">Transmembrane helix</keyword>
<accession>A0A2S3US02</accession>
<evidence type="ECO:0000256" key="1">
    <source>
        <dbReference type="ARBA" id="ARBA00004196"/>
    </source>
</evidence>
<evidence type="ECO:0000313" key="6">
    <source>
        <dbReference type="Proteomes" id="UP000236959"/>
    </source>
</evidence>
<dbReference type="GO" id="GO:0030313">
    <property type="term" value="C:cell envelope"/>
    <property type="evidence" value="ECO:0007669"/>
    <property type="project" value="UniProtKB-SubCell"/>
</dbReference>
<dbReference type="Proteomes" id="UP000236959">
    <property type="component" value="Unassembled WGS sequence"/>
</dbReference>
<feature type="coiled-coil region" evidence="3">
    <location>
        <begin position="122"/>
        <end position="205"/>
    </location>
</feature>
<comment type="subcellular location">
    <subcellularLocation>
        <location evidence="1">Cell envelope</location>
    </subcellularLocation>
</comment>
<protein>
    <recommendedName>
        <fullName evidence="7">HlyD family secretion protein</fullName>
    </recommendedName>
</protein>
<evidence type="ECO:0000313" key="5">
    <source>
        <dbReference type="EMBL" id="POF30466.1"/>
    </source>
</evidence>
<dbReference type="EMBL" id="PPCN01000006">
    <property type="protein sequence ID" value="POF30466.1"/>
    <property type="molecule type" value="Genomic_DNA"/>
</dbReference>
<gene>
    <name evidence="5" type="ORF">CLV41_10680</name>
</gene>
<evidence type="ECO:0008006" key="7">
    <source>
        <dbReference type="Google" id="ProtNLM"/>
    </source>
</evidence>
<evidence type="ECO:0000256" key="3">
    <source>
        <dbReference type="SAM" id="Coils"/>
    </source>
</evidence>
<sequence>MSVESSRILLVTRIFGFVFVFVLVSVVVLATLPNRMFLVSENALINAPVQTISSKINGQVVDLSVQIGQEVAPFAKVAEIENFERDNAIAMSMRMELLQLTDRQKALHSTIDRTSLQLGLIREQANATKQGLIEDLKVLARKAENQLLAEESRVEEQESIFLQKKSLVDIGQLSETVLTQYKQKLDAASHRMETARDDLTRQKNMVDSIAQGVYSGGLATNLMSLEFQEKSLDMEHRKALSELEIVRSRVGEIERMVAVEGLSNSAISSDNVLARQPGRIVSVEVAPGETVAKGAVIARSMSCDESFVVAVFPGREVEDVIVGTPALVNVRSLGAKYNGRVERVVRYYSSGAETRYFKKFPDAEGHEVYVFIRVDDTAQETEAASASDKKYFGCNVGEEVIVALGEPLLQRAANLFRSSKPLMVAEAATVSGQPEVQQGVEPSAADHDRIAALSGDIRDLVKKKRGIKPSVRE</sequence>
<dbReference type="PANTHER" id="PTHR32347">
    <property type="entry name" value="EFFLUX SYSTEM COMPONENT YKNX-RELATED"/>
    <property type="match status" value="1"/>
</dbReference>
<feature type="transmembrane region" description="Helical" evidence="4">
    <location>
        <begin position="12"/>
        <end position="32"/>
    </location>
</feature>
<keyword evidence="4" id="KW-0472">Membrane</keyword>
<reference evidence="5 6" key="1">
    <citation type="submission" date="2018-01" db="EMBL/GenBank/DDBJ databases">
        <title>Genomic Encyclopedia of Archaeal and Bacterial Type Strains, Phase II (KMG-II): from individual species to whole genera.</title>
        <authorList>
            <person name="Goeker M."/>
        </authorList>
    </citation>
    <scope>NUCLEOTIDE SEQUENCE [LARGE SCALE GENOMIC DNA]</scope>
    <source>
        <strain evidence="5 6">DSM 17023</strain>
    </source>
</reference>
<keyword evidence="6" id="KW-1185">Reference proteome</keyword>